<sequence length="295" mass="32157">MLSKGNSRDGYVMIAVVAFSLFLIPVIIGFTRSIQSASHQSRASIDKSRLEFLALGLSDAVAYRAAFDRTHEEKYPGNKANCRYGNDLVIFSVEEHSGKIDINHAGSALLMAGFRAMGFGEPEAGFLQGYVESYRSGQSTAESNLSQAELSRLKGAPFENVEELNDIFYVKGFSPGKLPSFFSAYRRSRLVNINAAQPELRDFILSDQSLAENAIEQDDEGEPFDVLINVKMSGKDGVTLRNTYRNDHGDIRLLVSTVGATGAETLGTKAPVENRVPLPECMALLGFGSGLPKND</sequence>
<keyword evidence="3" id="KW-1185">Reference proteome</keyword>
<dbReference type="RefSeq" id="WP_304377173.1">
    <property type="nucleotide sequence ID" value="NZ_JAUOZU010000009.1"/>
</dbReference>
<proteinExistence type="predicted"/>
<feature type="transmembrane region" description="Helical" evidence="1">
    <location>
        <begin position="12"/>
        <end position="31"/>
    </location>
</feature>
<keyword evidence="1" id="KW-0812">Transmembrane</keyword>
<name>A0ABT8YPL1_9HYPH</name>
<evidence type="ECO:0008006" key="4">
    <source>
        <dbReference type="Google" id="ProtNLM"/>
    </source>
</evidence>
<gene>
    <name evidence="2" type="ORF">Q4481_14840</name>
</gene>
<keyword evidence="1" id="KW-1133">Transmembrane helix</keyword>
<accession>A0ABT8YPL1</accession>
<dbReference type="Proteomes" id="UP001174932">
    <property type="component" value="Unassembled WGS sequence"/>
</dbReference>
<keyword evidence="1" id="KW-0472">Membrane</keyword>
<reference evidence="2" key="2">
    <citation type="submission" date="2023-07" db="EMBL/GenBank/DDBJ databases">
        <authorList>
            <person name="Shen H."/>
        </authorList>
    </citation>
    <scope>NUCLEOTIDE SEQUENCE</scope>
    <source>
        <strain evidence="2">TNR-22</strain>
    </source>
</reference>
<evidence type="ECO:0000256" key="1">
    <source>
        <dbReference type="SAM" id="Phobius"/>
    </source>
</evidence>
<evidence type="ECO:0000313" key="2">
    <source>
        <dbReference type="EMBL" id="MDO6965242.1"/>
    </source>
</evidence>
<dbReference type="EMBL" id="JAUOZU010000009">
    <property type="protein sequence ID" value="MDO6965242.1"/>
    <property type="molecule type" value="Genomic_DNA"/>
</dbReference>
<reference evidence="2" key="1">
    <citation type="journal article" date="2015" name="Int. J. Syst. Evol. Microbiol.">
        <title>Rhizobium alvei sp. nov., isolated from a freshwater river.</title>
        <authorList>
            <person name="Sheu S.Y."/>
            <person name="Huang H.W."/>
            <person name="Young C.C."/>
            <person name="Chen W.M."/>
        </authorList>
    </citation>
    <scope>NUCLEOTIDE SEQUENCE</scope>
    <source>
        <strain evidence="2">TNR-22</strain>
    </source>
</reference>
<protein>
    <recommendedName>
        <fullName evidence="4">General secretion pathway protein K</fullName>
    </recommendedName>
</protein>
<evidence type="ECO:0000313" key="3">
    <source>
        <dbReference type="Proteomes" id="UP001174932"/>
    </source>
</evidence>
<organism evidence="2 3">
    <name type="scientific">Rhizobium alvei</name>
    <dbReference type="NCBI Taxonomy" id="1132659"/>
    <lineage>
        <taxon>Bacteria</taxon>
        <taxon>Pseudomonadati</taxon>
        <taxon>Pseudomonadota</taxon>
        <taxon>Alphaproteobacteria</taxon>
        <taxon>Hyphomicrobiales</taxon>
        <taxon>Rhizobiaceae</taxon>
        <taxon>Rhizobium/Agrobacterium group</taxon>
        <taxon>Rhizobium</taxon>
    </lineage>
</organism>
<comment type="caution">
    <text evidence="2">The sequence shown here is derived from an EMBL/GenBank/DDBJ whole genome shotgun (WGS) entry which is preliminary data.</text>
</comment>